<dbReference type="AlphaFoldDB" id="A0A6A8CX95"/>
<evidence type="ECO:0008006" key="4">
    <source>
        <dbReference type="Google" id="ProtNLM"/>
    </source>
</evidence>
<comment type="caution">
    <text evidence="2">The sequence shown here is derived from an EMBL/GenBank/DDBJ whole genome shotgun (WGS) entry which is preliminary data.</text>
</comment>
<accession>A0A6A8CX95</accession>
<dbReference type="EMBL" id="WJNE01000005">
    <property type="protein sequence ID" value="MRG68651.1"/>
    <property type="molecule type" value="Genomic_DNA"/>
</dbReference>
<dbReference type="NCBIfam" id="TIGR01725">
    <property type="entry name" value="phge_HK97_gp10"/>
    <property type="match status" value="1"/>
</dbReference>
<evidence type="ECO:0000313" key="3">
    <source>
        <dbReference type="Proteomes" id="UP000430985"/>
    </source>
</evidence>
<reference evidence="2 3" key="1">
    <citation type="submission" date="2019-11" db="EMBL/GenBank/DDBJ databases">
        <title>Draft genome sequence of 12 host-associated Lactobacillus reuteri rodent strains.</title>
        <authorList>
            <person name="Zhang S."/>
            <person name="Ozcam M."/>
            <person name="Van Pijkeren J.P."/>
        </authorList>
    </citation>
    <scope>NUCLEOTIDE SEQUENCE [LARGE SCALE GENOMIC DNA]</scope>
    <source>
        <strain evidence="2 3">Rat19</strain>
    </source>
</reference>
<evidence type="ECO:0000313" key="2">
    <source>
        <dbReference type="EMBL" id="MRG68701.1"/>
    </source>
</evidence>
<organism evidence="2 3">
    <name type="scientific">Limosilactobacillus reuteri</name>
    <name type="common">Lactobacillus reuteri</name>
    <dbReference type="NCBI Taxonomy" id="1598"/>
    <lineage>
        <taxon>Bacteria</taxon>
        <taxon>Bacillati</taxon>
        <taxon>Bacillota</taxon>
        <taxon>Bacilli</taxon>
        <taxon>Lactobacillales</taxon>
        <taxon>Lactobacillaceae</taxon>
        <taxon>Limosilactobacillus</taxon>
    </lineage>
</organism>
<dbReference type="Proteomes" id="UP000430985">
    <property type="component" value="Unassembled WGS sequence"/>
</dbReference>
<gene>
    <name evidence="1" type="ORF">GIX83_02035</name>
    <name evidence="2" type="ORF">GIX83_02285</name>
</gene>
<protein>
    <recommendedName>
        <fullName evidence="4">HK97 gp10 family phage protein</fullName>
    </recommendedName>
</protein>
<sequence length="135" mass="15216">MRIMANSFKVDVKGTKELANFLKKNKDLTPVKKIVAKHGASLKKQTQQNMNNLYKGHYEWKKGAGLTMVSPTGNTRRSVTNTISNNGLTATIAPQTEYFPYLEYGTRFMAARPTLHPAFAIESMKFANDLNKLFK</sequence>
<name>A0A6A8CX95_LIMRT</name>
<proteinExistence type="predicted"/>
<dbReference type="InterPro" id="IPR010064">
    <property type="entry name" value="HK97-gp10_tail"/>
</dbReference>
<dbReference type="EMBL" id="WJNE01000005">
    <property type="protein sequence ID" value="MRG68701.1"/>
    <property type="molecule type" value="Genomic_DNA"/>
</dbReference>
<evidence type="ECO:0000313" key="1">
    <source>
        <dbReference type="EMBL" id="MRG68651.1"/>
    </source>
</evidence>